<dbReference type="Pfam" id="PF06616">
    <property type="entry name" value="BsuBI_PstI_RE"/>
    <property type="match status" value="1"/>
</dbReference>
<dbReference type="Proteomes" id="UP001171299">
    <property type="component" value="Unassembled WGS sequence"/>
</dbReference>
<dbReference type="PANTHER" id="PTHR33841">
    <property type="entry name" value="DNA METHYLTRANSFERASE YEEA-RELATED"/>
    <property type="match status" value="1"/>
</dbReference>
<dbReference type="InterPro" id="IPR002052">
    <property type="entry name" value="DNA_methylase_N6_adenine_CS"/>
</dbReference>
<dbReference type="Gene3D" id="3.40.50.150">
    <property type="entry name" value="Vaccinia Virus protein VP39"/>
    <property type="match status" value="1"/>
</dbReference>
<evidence type="ECO:0000313" key="12">
    <source>
        <dbReference type="EMBL" id="QGR05402.1"/>
    </source>
</evidence>
<dbReference type="PRINTS" id="PR00507">
    <property type="entry name" value="N12N6MTFRASE"/>
</dbReference>
<dbReference type="RefSeq" id="WP_244634017.1">
    <property type="nucleotide sequence ID" value="NZ_CP024636.1"/>
</dbReference>
<keyword evidence="4" id="KW-0808">Transferase</keyword>
<dbReference type="InterPro" id="IPR041454">
    <property type="entry name" value="BsuBI/PstI_N"/>
</dbReference>
<comment type="similarity">
    <text evidence="1">Belongs to the N(4)/N(6)-methyltransferase family.</text>
</comment>
<dbReference type="EC" id="2.1.1.72" evidence="2"/>
<dbReference type="InterPro" id="IPR009528">
    <property type="entry name" value="Restrct_endonuc_II_BsuBI_C"/>
</dbReference>
<comment type="catalytic activity">
    <reaction evidence="7">
        <text>a 2'-deoxyadenosine in DNA + S-adenosyl-L-methionine = an N(6)-methyl-2'-deoxyadenosine in DNA + S-adenosyl-L-homocysteine + H(+)</text>
        <dbReference type="Rhea" id="RHEA:15197"/>
        <dbReference type="Rhea" id="RHEA-COMP:12418"/>
        <dbReference type="Rhea" id="RHEA-COMP:12419"/>
        <dbReference type="ChEBI" id="CHEBI:15378"/>
        <dbReference type="ChEBI" id="CHEBI:57856"/>
        <dbReference type="ChEBI" id="CHEBI:59789"/>
        <dbReference type="ChEBI" id="CHEBI:90615"/>
        <dbReference type="ChEBI" id="CHEBI:90616"/>
        <dbReference type="EC" id="2.1.1.72"/>
    </reaction>
</comment>
<dbReference type="InterPro" id="IPR029063">
    <property type="entry name" value="SAM-dependent_MTases_sf"/>
</dbReference>
<evidence type="ECO:0000256" key="2">
    <source>
        <dbReference type="ARBA" id="ARBA00011900"/>
    </source>
</evidence>
<dbReference type="InterPro" id="IPR011639">
    <property type="entry name" value="MethylTrfase_TaqI-like_dom"/>
</dbReference>
<keyword evidence="14" id="KW-1185">Reference proteome</keyword>
<dbReference type="EMBL" id="CP024636">
    <property type="protein sequence ID" value="QGR05402.1"/>
    <property type="molecule type" value="Genomic_DNA"/>
</dbReference>
<evidence type="ECO:0000259" key="8">
    <source>
        <dbReference type="Pfam" id="PF06616"/>
    </source>
</evidence>
<dbReference type="Gene3D" id="1.10.10.1820">
    <property type="entry name" value="BsuBI/PstI restriction endonuclease-like"/>
    <property type="match status" value="1"/>
</dbReference>
<reference evidence="12" key="2">
    <citation type="journal article" date="2020" name="Environ. Microbiol.">
        <title>The extreme plant-growth-promoting properties of Pantoea phytobeneficialis MSR2 revealed by functional and genomic analysis.</title>
        <authorList>
            <person name="Nascimento F.X."/>
            <person name="Hernandez A.G."/>
            <person name="Glick B.R."/>
            <person name="Rossi M.J."/>
        </authorList>
    </citation>
    <scope>NUCLEOTIDE SEQUENCE</scope>
    <source>
        <strain evidence="12">MSR2</strain>
    </source>
</reference>
<name>A0AAP9H2Q4_9GAMM</name>
<dbReference type="GO" id="GO:0009036">
    <property type="term" value="F:type II site-specific deoxyribonuclease activity"/>
    <property type="evidence" value="ECO:0007669"/>
    <property type="project" value="InterPro"/>
</dbReference>
<dbReference type="GO" id="GO:0009007">
    <property type="term" value="F:site-specific DNA-methyltransferase (adenine-specific) activity"/>
    <property type="evidence" value="ECO:0007669"/>
    <property type="project" value="UniProtKB-EC"/>
</dbReference>
<dbReference type="GO" id="GO:0009307">
    <property type="term" value="P:DNA restriction-modification system"/>
    <property type="evidence" value="ECO:0007669"/>
    <property type="project" value="UniProtKB-KW"/>
</dbReference>
<keyword evidence="11" id="KW-0255">Endonuclease</keyword>
<dbReference type="Proteomes" id="UP000424872">
    <property type="component" value="Chromosome"/>
</dbReference>
<keyword evidence="3 12" id="KW-0489">Methyltransferase</keyword>
<evidence type="ECO:0000313" key="11">
    <source>
        <dbReference type="EMBL" id="MDO6409686.1"/>
    </source>
</evidence>
<keyword evidence="6" id="KW-0680">Restriction system</keyword>
<keyword evidence="11" id="KW-0540">Nuclease</keyword>
<feature type="domain" description="BsuBI/PstI restriction endonuclease" evidence="8">
    <location>
        <begin position="668"/>
        <end position="820"/>
    </location>
</feature>
<evidence type="ECO:0000256" key="6">
    <source>
        <dbReference type="ARBA" id="ARBA00022747"/>
    </source>
</evidence>
<dbReference type="PANTHER" id="PTHR33841:SF5">
    <property type="entry name" value="DNA METHYLASE (MODIFICATION METHYLASE) (METHYLTRANSFERASE)-RELATED"/>
    <property type="match status" value="1"/>
</dbReference>
<dbReference type="GO" id="GO:0032259">
    <property type="term" value="P:methylation"/>
    <property type="evidence" value="ECO:0007669"/>
    <property type="project" value="UniProtKB-KW"/>
</dbReference>
<protein>
    <recommendedName>
        <fullName evidence="2">site-specific DNA-methyltransferase (adenine-specific)</fullName>
        <ecNumber evidence="2">2.1.1.72</ecNumber>
    </recommendedName>
</protein>
<evidence type="ECO:0000313" key="13">
    <source>
        <dbReference type="Proteomes" id="UP000424872"/>
    </source>
</evidence>
<feature type="domain" description="Type II methyltransferase M.TaqI-like" evidence="9">
    <location>
        <begin position="106"/>
        <end position="223"/>
    </location>
</feature>
<sequence>MRLLELAEQNRKEANKLLNPKTKSALGQFMTPGPICLFMASLFDNIESDVKLLDPGCGVGSLSAAFVDRALSLGVEKIELDVYDIEEVMLPFLDKTLKSCANEFGEKFSHKINTKDYIIETSLRIKNLFDPEEIETYSHVIMNPPYKKILSSSPHRISMSNAGIETVNLYSGFVALALKQLKSGGELVAIIPRSFCNGPYYQPFREQLLSETSIKKIHIFDSRKTAFAEDEVLQENIIIHCIKGVSQGEVTITSSPTSDFHLDEETGQITATDMTQRQVSIDKIVNSTDKQKFIHIAASPREQDIVERLSPFTSTLDDLKIQVSTGPVVNFRLRDDLRETLDAESVPLLFPQHLNGKVHWPLDGKKPNAIRVSDSSRPWLWKNEGYFLIIKRFSSKEEKRRIVATLYDSSLPGDLIGFENKTNVFHIKKVGMDADLARGLYVYLNCTLLDKYYRQFGGHTQINASDLRSIHYPPLEILRKIGSELDSEVLSQNQIDEIINRELDLMTEGKTTDPLKAQEKIEQSLEILRLLGMPRPQINERSALTLLALLDLHPDGCWSKIQRPMIGVTPIMDWCRDVYGKEYAPNTRETFRRQTLHQFCDGGVALYNPDEPNRAVNSPKACYQIAPELHSVLLTYGTPEWDESLKGHMGNISTLVEQYAMARKMEMIPLKLNDGTDLTLSPGAHSQLIKDIIVEFGPRFAPEAEVIYIGDTGAKEDHFRKERLAELGVTVNRKGKLPDVVLYWEERNWLLLIESVTSHGPVDGKRHGELAKLFANAKPGLVYVTAFPDRKVMAKYLMDLSWETEVWVADAPTHMIHLNGDRFLGPHT</sequence>
<evidence type="ECO:0000256" key="3">
    <source>
        <dbReference type="ARBA" id="ARBA00022603"/>
    </source>
</evidence>
<dbReference type="Pfam" id="PF17728">
    <property type="entry name" value="BsuBI_PstI_RE_N"/>
    <property type="match status" value="1"/>
</dbReference>
<dbReference type="Gene3D" id="3.40.1350.80">
    <property type="match status" value="1"/>
</dbReference>
<dbReference type="KEGG" id="ppho:CTZ24_02875"/>
<dbReference type="GO" id="GO:0000287">
    <property type="term" value="F:magnesium ion binding"/>
    <property type="evidence" value="ECO:0007669"/>
    <property type="project" value="InterPro"/>
</dbReference>
<keyword evidence="5" id="KW-0949">S-adenosyl-L-methionine</keyword>
<keyword evidence="11" id="KW-0378">Hydrolase</keyword>
<dbReference type="InterPro" id="IPR041962">
    <property type="entry name" value="BsuBI/PstI_N_sf"/>
</dbReference>
<evidence type="ECO:0000256" key="7">
    <source>
        <dbReference type="ARBA" id="ARBA00047942"/>
    </source>
</evidence>
<organism evidence="12 13">
    <name type="scientific">Pantoea phytobeneficialis</name>
    <dbReference type="NCBI Taxonomy" id="2052056"/>
    <lineage>
        <taxon>Bacteria</taxon>
        <taxon>Pseudomonadati</taxon>
        <taxon>Pseudomonadota</taxon>
        <taxon>Gammaproteobacteria</taxon>
        <taxon>Enterobacterales</taxon>
        <taxon>Erwiniaceae</taxon>
        <taxon>Pantoea</taxon>
    </lineage>
</organism>
<dbReference type="InterPro" id="IPR050953">
    <property type="entry name" value="N4_N6_ade-DNA_methylase"/>
</dbReference>
<proteinExistence type="inferred from homology"/>
<evidence type="ECO:0000256" key="1">
    <source>
        <dbReference type="ARBA" id="ARBA00006594"/>
    </source>
</evidence>
<dbReference type="AlphaFoldDB" id="A0AAP9H2Q4"/>
<evidence type="ECO:0000313" key="14">
    <source>
        <dbReference type="Proteomes" id="UP001171299"/>
    </source>
</evidence>
<dbReference type="Pfam" id="PF07669">
    <property type="entry name" value="Eco57I"/>
    <property type="match status" value="1"/>
</dbReference>
<accession>A0AAP9H2Q4</accession>
<gene>
    <name evidence="12" type="ORF">CTZ24_02875</name>
    <name evidence="11" type="ORF">Q3404_24225</name>
</gene>
<dbReference type="REBASE" id="368002">
    <property type="entry name" value="M.PspMSR2ORF2875P"/>
</dbReference>
<evidence type="ECO:0000259" key="9">
    <source>
        <dbReference type="Pfam" id="PF07669"/>
    </source>
</evidence>
<dbReference type="PROSITE" id="PS00092">
    <property type="entry name" value="N6_MTASE"/>
    <property type="match status" value="1"/>
</dbReference>
<dbReference type="EMBL" id="JAUOOM010000035">
    <property type="protein sequence ID" value="MDO6409686.1"/>
    <property type="molecule type" value="Genomic_DNA"/>
</dbReference>
<evidence type="ECO:0000256" key="5">
    <source>
        <dbReference type="ARBA" id="ARBA00022691"/>
    </source>
</evidence>
<feature type="domain" description="BsuBI/PstI restriction endonuclease HTH" evidence="10">
    <location>
        <begin position="519"/>
        <end position="656"/>
    </location>
</feature>
<reference evidence="11" key="3">
    <citation type="submission" date="2023-07" db="EMBL/GenBank/DDBJ databases">
        <title>The extreme plant-growth-promoting properties of Pantoea phytobeneficialis PF55 revealed by functional and genomic analysis.</title>
        <authorList>
            <person name="Nascimento F.X."/>
            <person name="Marcio R.J."/>
        </authorList>
    </citation>
    <scope>NUCLEOTIDE SEQUENCE</scope>
    <source>
        <strain evidence="11">PF55</strain>
    </source>
</reference>
<dbReference type="InterPro" id="IPR041963">
    <property type="entry name" value="BsuBI/PstI_C_sf"/>
</dbReference>
<dbReference type="SUPFAM" id="SSF53335">
    <property type="entry name" value="S-adenosyl-L-methionine-dependent methyltransferases"/>
    <property type="match status" value="1"/>
</dbReference>
<dbReference type="GO" id="GO:0003677">
    <property type="term" value="F:DNA binding"/>
    <property type="evidence" value="ECO:0007669"/>
    <property type="project" value="InterPro"/>
</dbReference>
<evidence type="ECO:0000256" key="4">
    <source>
        <dbReference type="ARBA" id="ARBA00022679"/>
    </source>
</evidence>
<evidence type="ECO:0000259" key="10">
    <source>
        <dbReference type="Pfam" id="PF17728"/>
    </source>
</evidence>
<reference evidence="13" key="1">
    <citation type="submission" date="2017-11" db="EMBL/GenBank/DDBJ databases">
        <title>Genome sequence of Pantoea sp. MSR2.</title>
        <authorList>
            <person name="Nascimento F.X."/>
        </authorList>
    </citation>
    <scope>NUCLEOTIDE SEQUENCE [LARGE SCALE GENOMIC DNA]</scope>
    <source>
        <strain evidence="13">MSR2</strain>
    </source>
</reference>